<evidence type="ECO:0000313" key="3">
    <source>
        <dbReference type="Proteomes" id="UP000813462"/>
    </source>
</evidence>
<name>A0A978UJR4_ZIZJJ</name>
<dbReference type="Pfam" id="PF14576">
    <property type="entry name" value="SEO_N"/>
    <property type="match status" value="1"/>
</dbReference>
<dbReference type="InterPro" id="IPR039299">
    <property type="entry name" value="SEOA"/>
</dbReference>
<dbReference type="PANTHER" id="PTHR33232:SF9">
    <property type="entry name" value="PROTEIN SIEVE ELEMENT OCCLUSION B"/>
    <property type="match status" value="1"/>
</dbReference>
<reference evidence="2" key="1">
    <citation type="journal article" date="2021" name="Front. Plant Sci.">
        <title>Chromosome-Scale Genome Assembly for Chinese Sour Jujube and Insights Into Its Genome Evolution and Domestication Signature.</title>
        <authorList>
            <person name="Shen L.-Y."/>
            <person name="Luo H."/>
            <person name="Wang X.-L."/>
            <person name="Wang X.-M."/>
            <person name="Qiu X.-J."/>
            <person name="Liu H."/>
            <person name="Zhou S.-S."/>
            <person name="Jia K.-H."/>
            <person name="Nie S."/>
            <person name="Bao Y.-T."/>
            <person name="Zhang R.-G."/>
            <person name="Yun Q.-Z."/>
            <person name="Chai Y.-H."/>
            <person name="Lu J.-Y."/>
            <person name="Li Y."/>
            <person name="Zhao S.-W."/>
            <person name="Mao J.-F."/>
            <person name="Jia S.-G."/>
            <person name="Mao Y.-M."/>
        </authorList>
    </citation>
    <scope>NUCLEOTIDE SEQUENCE</scope>
    <source>
        <strain evidence="2">AT0</strain>
        <tissue evidence="2">Leaf</tissue>
    </source>
</reference>
<dbReference type="EMBL" id="JAEACU010000011">
    <property type="protein sequence ID" value="KAH7515045.1"/>
    <property type="molecule type" value="Genomic_DNA"/>
</dbReference>
<accession>A0A978UJR4</accession>
<protein>
    <recommendedName>
        <fullName evidence="1">Sieve element occlusion N-terminal domain-containing protein</fullName>
    </recommendedName>
</protein>
<dbReference type="Proteomes" id="UP000813462">
    <property type="component" value="Unassembled WGS sequence"/>
</dbReference>
<dbReference type="PANTHER" id="PTHR33232">
    <property type="entry name" value="PROTEIN SIEVE ELEMENT OCCLUSION B-LIKE"/>
    <property type="match status" value="1"/>
</dbReference>
<evidence type="ECO:0000259" key="1">
    <source>
        <dbReference type="Pfam" id="PF14576"/>
    </source>
</evidence>
<proteinExistence type="predicted"/>
<gene>
    <name evidence="2" type="ORF">FEM48_Zijuj11G0154400</name>
</gene>
<dbReference type="InterPro" id="IPR027942">
    <property type="entry name" value="SEO_N"/>
</dbReference>
<organism evidence="2 3">
    <name type="scientific">Ziziphus jujuba var. spinosa</name>
    <dbReference type="NCBI Taxonomy" id="714518"/>
    <lineage>
        <taxon>Eukaryota</taxon>
        <taxon>Viridiplantae</taxon>
        <taxon>Streptophyta</taxon>
        <taxon>Embryophyta</taxon>
        <taxon>Tracheophyta</taxon>
        <taxon>Spermatophyta</taxon>
        <taxon>Magnoliopsida</taxon>
        <taxon>eudicotyledons</taxon>
        <taxon>Gunneridae</taxon>
        <taxon>Pentapetalae</taxon>
        <taxon>rosids</taxon>
        <taxon>fabids</taxon>
        <taxon>Rosales</taxon>
        <taxon>Rhamnaceae</taxon>
        <taxon>Paliureae</taxon>
        <taxon>Ziziphus</taxon>
    </lineage>
</organism>
<dbReference type="GO" id="GO:0010088">
    <property type="term" value="P:phloem development"/>
    <property type="evidence" value="ECO:0007669"/>
    <property type="project" value="InterPro"/>
</dbReference>
<dbReference type="AlphaFoldDB" id="A0A978UJR4"/>
<evidence type="ECO:0000313" key="2">
    <source>
        <dbReference type="EMBL" id="KAH7515045.1"/>
    </source>
</evidence>
<feature type="domain" description="Sieve element occlusion N-terminal" evidence="1">
    <location>
        <begin position="11"/>
        <end position="109"/>
    </location>
</feature>
<comment type="caution">
    <text evidence="2">The sequence shown here is derived from an EMBL/GenBank/DDBJ whole genome shotgun (WGS) entry which is preliminary data.</text>
</comment>
<sequence>MDQGDQVNNVEKSTTTEAILNLLSGHSPDEKVALSLAALAMEFGEYWRLRRDITYFCPSLEILKFECGNIDPKKQQQKTAADVDELNNLIMLILEVTKSIFELDKLLRQLKVEVCWSLLGKLKDPYDQSHYSVVNILKLLISTENDEQLLHINDGSTLAVDANIDVLSRKNVLLLISTLHISKEDIQSLKMISEGVKDKNDYKIYSMDPNCAAVDVRTTRFVYRTAESNAMKSCTPSRLRRRSRKDDETLGVLLELISIQADSEWAVLVKGSTMILADQGSKISKALKKRDTKLQSQEENKFHEKKFEVAFTE</sequence>